<feature type="compositionally biased region" description="Polar residues" evidence="1">
    <location>
        <begin position="1"/>
        <end position="10"/>
    </location>
</feature>
<name>A0A3P7ENJ2_WUCBA</name>
<dbReference type="InParanoid" id="A0A3P7ENJ2"/>
<keyword evidence="3" id="KW-1185">Reference proteome</keyword>
<reference evidence="2 3" key="1">
    <citation type="submission" date="2018-11" db="EMBL/GenBank/DDBJ databases">
        <authorList>
            <consortium name="Pathogen Informatics"/>
        </authorList>
    </citation>
    <scope>NUCLEOTIDE SEQUENCE [LARGE SCALE GENOMIC DNA]</scope>
</reference>
<protein>
    <recommendedName>
        <fullName evidence="4">PH domain-containing protein</fullName>
    </recommendedName>
</protein>
<dbReference type="AlphaFoldDB" id="A0A3P7ENJ2"/>
<dbReference type="EMBL" id="UYWW01010860">
    <property type="protein sequence ID" value="VDM18174.1"/>
    <property type="molecule type" value="Genomic_DNA"/>
</dbReference>
<gene>
    <name evidence="2" type="ORF">WBA_LOCUS10022</name>
</gene>
<dbReference type="Gene3D" id="2.30.29.30">
    <property type="entry name" value="Pleckstrin-homology domain (PH domain)/Phosphotyrosine-binding domain (PTB)"/>
    <property type="match status" value="1"/>
</dbReference>
<evidence type="ECO:0000313" key="2">
    <source>
        <dbReference type="EMBL" id="VDM18174.1"/>
    </source>
</evidence>
<evidence type="ECO:0000256" key="1">
    <source>
        <dbReference type="SAM" id="MobiDB-lite"/>
    </source>
</evidence>
<proteinExistence type="predicted"/>
<evidence type="ECO:0000313" key="3">
    <source>
        <dbReference type="Proteomes" id="UP000270924"/>
    </source>
</evidence>
<sequence length="132" mass="15322">MVVTNLTPAESSLHLEQRSSNATNDNENADDRKINLKKQKREYRDEKKRVTRELLTALHDPTIVVMADWLKVRGTLRKWNRYFCILKPGLLLVYKSSKVDKILLLLKSGQWIGTVLLNNCELIERPSKKDGF</sequence>
<accession>A0A3P7ENJ2</accession>
<feature type="region of interest" description="Disordered" evidence="1">
    <location>
        <begin position="1"/>
        <end position="38"/>
    </location>
</feature>
<dbReference type="SUPFAM" id="SSF50729">
    <property type="entry name" value="PH domain-like"/>
    <property type="match status" value="1"/>
</dbReference>
<dbReference type="OrthoDB" id="10053431at2759"/>
<dbReference type="InterPro" id="IPR011993">
    <property type="entry name" value="PH-like_dom_sf"/>
</dbReference>
<feature type="non-terminal residue" evidence="2">
    <location>
        <position position="132"/>
    </location>
</feature>
<evidence type="ECO:0008006" key="4">
    <source>
        <dbReference type="Google" id="ProtNLM"/>
    </source>
</evidence>
<organism evidence="2 3">
    <name type="scientific">Wuchereria bancrofti</name>
    <dbReference type="NCBI Taxonomy" id="6293"/>
    <lineage>
        <taxon>Eukaryota</taxon>
        <taxon>Metazoa</taxon>
        <taxon>Ecdysozoa</taxon>
        <taxon>Nematoda</taxon>
        <taxon>Chromadorea</taxon>
        <taxon>Rhabditida</taxon>
        <taxon>Spirurina</taxon>
        <taxon>Spiruromorpha</taxon>
        <taxon>Filarioidea</taxon>
        <taxon>Onchocercidae</taxon>
        <taxon>Wuchereria</taxon>
    </lineage>
</organism>
<dbReference type="Proteomes" id="UP000270924">
    <property type="component" value="Unassembled WGS sequence"/>
</dbReference>